<dbReference type="InterPro" id="IPR007110">
    <property type="entry name" value="Ig-like_dom"/>
</dbReference>
<evidence type="ECO:0000313" key="4">
    <source>
        <dbReference type="Proteomes" id="UP001108240"/>
    </source>
</evidence>
<dbReference type="FunFam" id="2.60.40.10:FF:001230">
    <property type="entry name" value="Immunoglobulin kappa variable 8-16"/>
    <property type="match status" value="1"/>
</dbReference>
<reference evidence="3" key="1">
    <citation type="submission" date="2025-08" db="UniProtKB">
        <authorList>
            <consortium name="Ensembl"/>
        </authorList>
    </citation>
    <scope>IDENTIFICATION</scope>
</reference>
<keyword evidence="4" id="KW-1185">Reference proteome</keyword>
<feature type="signal peptide" evidence="1">
    <location>
        <begin position="1"/>
        <end position="36"/>
    </location>
</feature>
<name>A0A8C1CCX0_CYPCA</name>
<dbReference type="InterPro" id="IPR003598">
    <property type="entry name" value="Ig_sub2"/>
</dbReference>
<dbReference type="SMART" id="SM00408">
    <property type="entry name" value="IGc2"/>
    <property type="match status" value="1"/>
</dbReference>
<dbReference type="Gene3D" id="2.60.40.10">
    <property type="entry name" value="Immunoglobulins"/>
    <property type="match status" value="1"/>
</dbReference>
<dbReference type="InterPro" id="IPR013106">
    <property type="entry name" value="Ig_V-set"/>
</dbReference>
<dbReference type="InterPro" id="IPR013783">
    <property type="entry name" value="Ig-like_fold"/>
</dbReference>
<protein>
    <recommendedName>
        <fullName evidence="2">Ig-like domain-containing protein</fullName>
    </recommendedName>
</protein>
<sequence>MKTKIICFINIPHIYTNSIHLFELIFFLLCVSECRGQISVTQSPSTAAQPGETVKISCKTSIDVVQPLHWYLQKPGEAPKLLIYRANTLQSGTPSRFSGSGSNSDFTLTISGVQTEDAGHYYCMSIHDRKSQIQYPRKLEYNLRQYKEMIF</sequence>
<dbReference type="InterPro" id="IPR050150">
    <property type="entry name" value="IgV_Light_Chain"/>
</dbReference>
<evidence type="ECO:0000256" key="1">
    <source>
        <dbReference type="SAM" id="SignalP"/>
    </source>
</evidence>
<dbReference type="SMART" id="SM00406">
    <property type="entry name" value="IGv"/>
    <property type="match status" value="1"/>
</dbReference>
<dbReference type="Pfam" id="PF07686">
    <property type="entry name" value="V-set"/>
    <property type="match status" value="1"/>
</dbReference>
<dbReference type="Proteomes" id="UP001108240">
    <property type="component" value="Unplaced"/>
</dbReference>
<dbReference type="SMART" id="SM00409">
    <property type="entry name" value="IG"/>
    <property type="match status" value="1"/>
</dbReference>
<dbReference type="InterPro" id="IPR036179">
    <property type="entry name" value="Ig-like_dom_sf"/>
</dbReference>
<organism evidence="3 4">
    <name type="scientific">Cyprinus carpio carpio</name>
    <dbReference type="NCBI Taxonomy" id="630221"/>
    <lineage>
        <taxon>Eukaryota</taxon>
        <taxon>Metazoa</taxon>
        <taxon>Chordata</taxon>
        <taxon>Craniata</taxon>
        <taxon>Vertebrata</taxon>
        <taxon>Euteleostomi</taxon>
        <taxon>Actinopterygii</taxon>
        <taxon>Neopterygii</taxon>
        <taxon>Teleostei</taxon>
        <taxon>Ostariophysi</taxon>
        <taxon>Cypriniformes</taxon>
        <taxon>Cyprinidae</taxon>
        <taxon>Cyprininae</taxon>
        <taxon>Cyprinus</taxon>
    </lineage>
</organism>
<evidence type="ECO:0000313" key="3">
    <source>
        <dbReference type="Ensembl" id="ENSCCRP00000046870.2"/>
    </source>
</evidence>
<dbReference type="SUPFAM" id="SSF48726">
    <property type="entry name" value="Immunoglobulin"/>
    <property type="match status" value="1"/>
</dbReference>
<dbReference type="GeneTree" id="ENSGT01150000286956"/>
<accession>A0A8C1CCX0</accession>
<dbReference type="InterPro" id="IPR003599">
    <property type="entry name" value="Ig_sub"/>
</dbReference>
<dbReference type="AlphaFoldDB" id="A0A8C1CCX0"/>
<reference evidence="3" key="2">
    <citation type="submission" date="2025-09" db="UniProtKB">
        <authorList>
            <consortium name="Ensembl"/>
        </authorList>
    </citation>
    <scope>IDENTIFICATION</scope>
</reference>
<keyword evidence="1" id="KW-0732">Signal</keyword>
<feature type="domain" description="Ig-like" evidence="2">
    <location>
        <begin position="36"/>
        <end position="140"/>
    </location>
</feature>
<evidence type="ECO:0000259" key="2">
    <source>
        <dbReference type="PROSITE" id="PS50835"/>
    </source>
</evidence>
<proteinExistence type="predicted"/>
<feature type="chain" id="PRO_5039927392" description="Ig-like domain-containing protein" evidence="1">
    <location>
        <begin position="37"/>
        <end position="151"/>
    </location>
</feature>
<dbReference type="Ensembl" id="ENSCCRT00000050792.2">
    <property type="protein sequence ID" value="ENSCCRP00000046870.2"/>
    <property type="gene ID" value="ENSCCRG00000058471.1"/>
</dbReference>
<dbReference type="PANTHER" id="PTHR23267">
    <property type="entry name" value="IMMUNOGLOBULIN LIGHT CHAIN"/>
    <property type="match status" value="1"/>
</dbReference>
<dbReference type="PROSITE" id="PS50835">
    <property type="entry name" value="IG_LIKE"/>
    <property type="match status" value="1"/>
</dbReference>